<dbReference type="InterPro" id="IPR050373">
    <property type="entry name" value="Fibrinogen_C-term_domain"/>
</dbReference>
<dbReference type="WBParaSite" id="HPLM_0001792701-mRNA-1">
    <property type="protein sequence ID" value="HPLM_0001792701-mRNA-1"/>
    <property type="gene ID" value="HPLM_0001792701"/>
</dbReference>
<keyword evidence="1" id="KW-1015">Disulfide bond</keyword>
<dbReference type="PANTHER" id="PTHR19143:SF327">
    <property type="entry name" value="FI21813P1-RELATED"/>
    <property type="match status" value="1"/>
</dbReference>
<evidence type="ECO:0000313" key="5">
    <source>
        <dbReference type="WBParaSite" id="HPLM_0001792701-mRNA-1"/>
    </source>
</evidence>
<dbReference type="EMBL" id="UZAF01020233">
    <property type="protein sequence ID" value="VDO67772.1"/>
    <property type="molecule type" value="Genomic_DNA"/>
</dbReference>
<dbReference type="InterPro" id="IPR020837">
    <property type="entry name" value="Fibrinogen_CS"/>
</dbReference>
<dbReference type="InterPro" id="IPR002181">
    <property type="entry name" value="Fibrinogen_a/b/g_C_dom"/>
</dbReference>
<proteinExistence type="predicted"/>
<dbReference type="OrthoDB" id="7972392at2759"/>
<evidence type="ECO:0000259" key="2">
    <source>
        <dbReference type="Pfam" id="PF00147"/>
    </source>
</evidence>
<evidence type="ECO:0000313" key="4">
    <source>
        <dbReference type="Proteomes" id="UP000268014"/>
    </source>
</evidence>
<accession>A0A0N4X0W3</accession>
<reference evidence="5" key="1">
    <citation type="submission" date="2017-02" db="UniProtKB">
        <authorList>
            <consortium name="WormBaseParasite"/>
        </authorList>
    </citation>
    <scope>IDENTIFICATION</scope>
</reference>
<name>A0A0N4X0W3_HAEPC</name>
<evidence type="ECO:0000256" key="1">
    <source>
        <dbReference type="ARBA" id="ARBA00023157"/>
    </source>
</evidence>
<sequence length="88" mass="9948">MRLLDGGYDITYSVGAKFSTVDRINDPNPNCVKKYQMGGWWLRNCASATLNGAYDFSSSGGYGLFWILNGMDYVIHPRETTMMLRPKL</sequence>
<dbReference type="Pfam" id="PF00147">
    <property type="entry name" value="Fibrinogen_C"/>
    <property type="match status" value="1"/>
</dbReference>
<keyword evidence="4" id="KW-1185">Reference proteome</keyword>
<dbReference type="Gene3D" id="3.90.215.10">
    <property type="entry name" value="Gamma Fibrinogen, chain A, domain 1"/>
    <property type="match status" value="1"/>
</dbReference>
<dbReference type="SUPFAM" id="SSF56496">
    <property type="entry name" value="Fibrinogen C-terminal domain-like"/>
    <property type="match status" value="1"/>
</dbReference>
<dbReference type="AlphaFoldDB" id="A0A0N4X0W3"/>
<dbReference type="STRING" id="6290.A0A0N4X0W3"/>
<feature type="domain" description="Fibrinogen C-terminal" evidence="2">
    <location>
        <begin position="10"/>
        <end position="87"/>
    </location>
</feature>
<dbReference type="GO" id="GO:0005615">
    <property type="term" value="C:extracellular space"/>
    <property type="evidence" value="ECO:0007669"/>
    <property type="project" value="TreeGrafter"/>
</dbReference>
<organism evidence="5">
    <name type="scientific">Haemonchus placei</name>
    <name type="common">Barber's pole worm</name>
    <dbReference type="NCBI Taxonomy" id="6290"/>
    <lineage>
        <taxon>Eukaryota</taxon>
        <taxon>Metazoa</taxon>
        <taxon>Ecdysozoa</taxon>
        <taxon>Nematoda</taxon>
        <taxon>Chromadorea</taxon>
        <taxon>Rhabditida</taxon>
        <taxon>Rhabditina</taxon>
        <taxon>Rhabditomorpha</taxon>
        <taxon>Strongyloidea</taxon>
        <taxon>Trichostrongylidae</taxon>
        <taxon>Haemonchus</taxon>
    </lineage>
</organism>
<protein>
    <submittedName>
        <fullName evidence="5">Fibrinogen C-terminal domain-containing protein</fullName>
    </submittedName>
</protein>
<dbReference type="PANTHER" id="PTHR19143">
    <property type="entry name" value="FIBRINOGEN/TENASCIN/ANGIOPOEITIN"/>
    <property type="match status" value="1"/>
</dbReference>
<dbReference type="InterPro" id="IPR014716">
    <property type="entry name" value="Fibrinogen_a/b/g_C_1"/>
</dbReference>
<dbReference type="PROSITE" id="PS00514">
    <property type="entry name" value="FIBRINOGEN_C_1"/>
    <property type="match status" value="1"/>
</dbReference>
<evidence type="ECO:0000313" key="3">
    <source>
        <dbReference type="EMBL" id="VDO67772.1"/>
    </source>
</evidence>
<gene>
    <name evidence="3" type="ORF">HPLM_LOCUS17919</name>
</gene>
<dbReference type="Proteomes" id="UP000268014">
    <property type="component" value="Unassembled WGS sequence"/>
</dbReference>
<dbReference type="InterPro" id="IPR036056">
    <property type="entry name" value="Fibrinogen-like_C"/>
</dbReference>
<reference evidence="3 4" key="2">
    <citation type="submission" date="2018-11" db="EMBL/GenBank/DDBJ databases">
        <authorList>
            <consortium name="Pathogen Informatics"/>
        </authorList>
    </citation>
    <scope>NUCLEOTIDE SEQUENCE [LARGE SCALE GENOMIC DNA]</scope>
    <source>
        <strain evidence="3 4">MHpl1</strain>
    </source>
</reference>